<reference evidence="2" key="1">
    <citation type="submission" date="2018-01" db="EMBL/GenBank/DDBJ databases">
        <title>An insight into the sialome of Amazonian anophelines.</title>
        <authorList>
            <person name="Ribeiro J.M."/>
            <person name="Scarpassa V."/>
            <person name="Calvo E."/>
        </authorList>
    </citation>
    <scope>NUCLEOTIDE SEQUENCE</scope>
</reference>
<protein>
    <recommendedName>
        <fullName evidence="3">Secreted protein</fullName>
    </recommendedName>
</protein>
<proteinExistence type="predicted"/>
<name>A0A2M4DBX8_ANODA</name>
<dbReference type="AlphaFoldDB" id="A0A2M4DBX8"/>
<evidence type="ECO:0008006" key="3">
    <source>
        <dbReference type="Google" id="ProtNLM"/>
    </source>
</evidence>
<organism evidence="2">
    <name type="scientific">Anopheles darlingi</name>
    <name type="common">Mosquito</name>
    <dbReference type="NCBI Taxonomy" id="43151"/>
    <lineage>
        <taxon>Eukaryota</taxon>
        <taxon>Metazoa</taxon>
        <taxon>Ecdysozoa</taxon>
        <taxon>Arthropoda</taxon>
        <taxon>Hexapoda</taxon>
        <taxon>Insecta</taxon>
        <taxon>Pterygota</taxon>
        <taxon>Neoptera</taxon>
        <taxon>Endopterygota</taxon>
        <taxon>Diptera</taxon>
        <taxon>Nematocera</taxon>
        <taxon>Culicoidea</taxon>
        <taxon>Culicidae</taxon>
        <taxon>Anophelinae</taxon>
        <taxon>Anopheles</taxon>
    </lineage>
</organism>
<dbReference type="EMBL" id="GGFL01010916">
    <property type="protein sequence ID" value="MBW75094.1"/>
    <property type="molecule type" value="Transcribed_RNA"/>
</dbReference>
<feature type="signal peptide" evidence="1">
    <location>
        <begin position="1"/>
        <end position="28"/>
    </location>
</feature>
<evidence type="ECO:0000313" key="2">
    <source>
        <dbReference type="EMBL" id="MBW75094.1"/>
    </source>
</evidence>
<feature type="chain" id="PRO_5014695235" description="Secreted protein" evidence="1">
    <location>
        <begin position="29"/>
        <end position="90"/>
    </location>
</feature>
<evidence type="ECO:0000256" key="1">
    <source>
        <dbReference type="SAM" id="SignalP"/>
    </source>
</evidence>
<accession>A0A2M4DBX8</accession>
<sequence>MRFPPLFSLARSLALFLFLSLSLFCALACNQLPSADGGQKRGEGEGEGGESPLSPLFNMIASSSIAAGWLAAITRSAGLSVIVCGRLFDC</sequence>
<keyword evidence="1" id="KW-0732">Signal</keyword>